<proteinExistence type="predicted"/>
<dbReference type="Proteomes" id="UP000326396">
    <property type="component" value="Linkage Group LG1"/>
</dbReference>
<comment type="caution">
    <text evidence="1">The sequence shown here is derived from an EMBL/GenBank/DDBJ whole genome shotgun (WGS) entry which is preliminary data.</text>
</comment>
<dbReference type="AlphaFoldDB" id="A0A5N6PZW4"/>
<evidence type="ECO:0000313" key="1">
    <source>
        <dbReference type="EMBL" id="KAD7477251.1"/>
    </source>
</evidence>
<name>A0A5N6PZW4_9ASTR</name>
<dbReference type="EMBL" id="SZYD01000001">
    <property type="protein sequence ID" value="KAD7477251.1"/>
    <property type="molecule type" value="Genomic_DNA"/>
</dbReference>
<gene>
    <name evidence="1" type="ORF">E3N88_00387</name>
</gene>
<organism evidence="1 2">
    <name type="scientific">Mikania micrantha</name>
    <name type="common">bitter vine</name>
    <dbReference type="NCBI Taxonomy" id="192012"/>
    <lineage>
        <taxon>Eukaryota</taxon>
        <taxon>Viridiplantae</taxon>
        <taxon>Streptophyta</taxon>
        <taxon>Embryophyta</taxon>
        <taxon>Tracheophyta</taxon>
        <taxon>Spermatophyta</taxon>
        <taxon>Magnoliopsida</taxon>
        <taxon>eudicotyledons</taxon>
        <taxon>Gunneridae</taxon>
        <taxon>Pentapetalae</taxon>
        <taxon>asterids</taxon>
        <taxon>campanulids</taxon>
        <taxon>Asterales</taxon>
        <taxon>Asteraceae</taxon>
        <taxon>Asteroideae</taxon>
        <taxon>Heliantheae alliance</taxon>
        <taxon>Eupatorieae</taxon>
        <taxon>Mikania</taxon>
    </lineage>
</organism>
<keyword evidence="2" id="KW-1185">Reference proteome</keyword>
<sequence length="138" mass="15343">MFLCSIFYRSELDVLDFGDAVVDGSLGFVDAVLYHNGRMHFSSLATFIRTHVCFVWFMYAVHQQIIIGCLYFSCEVDWMLADGRSRHNTSPAGDAGMEAEIGKDDEVFIGPLPLVVLNVVAFANDVGCSEEISNFLCL</sequence>
<evidence type="ECO:0000313" key="2">
    <source>
        <dbReference type="Proteomes" id="UP000326396"/>
    </source>
</evidence>
<accession>A0A5N6PZW4</accession>
<protein>
    <submittedName>
        <fullName evidence="1">Uncharacterized protein</fullName>
    </submittedName>
</protein>
<reference evidence="1 2" key="1">
    <citation type="submission" date="2019-05" db="EMBL/GenBank/DDBJ databases">
        <title>Mikania micrantha, genome provides insights into the molecular mechanism of rapid growth.</title>
        <authorList>
            <person name="Liu B."/>
        </authorList>
    </citation>
    <scope>NUCLEOTIDE SEQUENCE [LARGE SCALE GENOMIC DNA]</scope>
    <source>
        <strain evidence="1">NLD-2019</strain>
        <tissue evidence="1">Leaf</tissue>
    </source>
</reference>